<keyword evidence="2" id="KW-0808">Transferase</keyword>
<dbReference type="RefSeq" id="WP_079730157.1">
    <property type="nucleotide sequence ID" value="NZ_FVZE01000002.1"/>
</dbReference>
<gene>
    <name evidence="2" type="ORF">SAMN06295987_102574</name>
</gene>
<dbReference type="EMBL" id="FVZE01000002">
    <property type="protein sequence ID" value="SLJ95940.1"/>
    <property type="molecule type" value="Genomic_DNA"/>
</dbReference>
<dbReference type="PANTHER" id="PTHR45947">
    <property type="entry name" value="SULFOQUINOVOSYL TRANSFERASE SQD2"/>
    <property type="match status" value="1"/>
</dbReference>
<dbReference type="Gene3D" id="3.40.50.2000">
    <property type="entry name" value="Glycogen Phosphorylase B"/>
    <property type="match status" value="2"/>
</dbReference>
<accession>A0A1U6HJK7</accession>
<organism evidence="2 3">
    <name type="scientific">Novosphingobium mathurense</name>
    <dbReference type="NCBI Taxonomy" id="428990"/>
    <lineage>
        <taxon>Bacteria</taxon>
        <taxon>Pseudomonadati</taxon>
        <taxon>Pseudomonadota</taxon>
        <taxon>Alphaproteobacteria</taxon>
        <taxon>Sphingomonadales</taxon>
        <taxon>Sphingomonadaceae</taxon>
        <taxon>Novosphingobium</taxon>
    </lineage>
</organism>
<dbReference type="AlphaFoldDB" id="A0A1U6HJK7"/>
<dbReference type="InterPro" id="IPR001296">
    <property type="entry name" value="Glyco_trans_1"/>
</dbReference>
<feature type="domain" description="Glycosyl transferase family 1" evidence="1">
    <location>
        <begin position="244"/>
        <end position="384"/>
    </location>
</feature>
<dbReference type="InterPro" id="IPR050194">
    <property type="entry name" value="Glycosyltransferase_grp1"/>
</dbReference>
<evidence type="ECO:0000313" key="2">
    <source>
        <dbReference type="EMBL" id="SLJ95940.1"/>
    </source>
</evidence>
<name>A0A1U6HJK7_9SPHN</name>
<evidence type="ECO:0000259" key="1">
    <source>
        <dbReference type="Pfam" id="PF00534"/>
    </source>
</evidence>
<dbReference type="Proteomes" id="UP000190989">
    <property type="component" value="Unassembled WGS sequence"/>
</dbReference>
<dbReference type="SUPFAM" id="SSF53756">
    <property type="entry name" value="UDP-Glycosyltransferase/glycogen phosphorylase"/>
    <property type="match status" value="1"/>
</dbReference>
<keyword evidence="3" id="KW-1185">Reference proteome</keyword>
<dbReference type="STRING" id="428990.SAMN06295987_102574"/>
<evidence type="ECO:0000313" key="3">
    <source>
        <dbReference type="Proteomes" id="UP000190989"/>
    </source>
</evidence>
<dbReference type="CDD" id="cd03801">
    <property type="entry name" value="GT4_PimA-like"/>
    <property type="match status" value="1"/>
</dbReference>
<dbReference type="Pfam" id="PF00534">
    <property type="entry name" value="Glycos_transf_1"/>
    <property type="match status" value="1"/>
</dbReference>
<sequence>MKPSKVAALPERVVVLHDFSEALGGASYLVQVLIGELRRRGIATTFIAGDSGVCFDRSDVEFLPLHGKALLERSTLSALTCGLYNRRAYAQTRDWIARNDTPGTVYHLHGWSKILTPAIFAALRHVSDRLILHGHDYFNGCPNGAFFDYPRERDCTLTPLGTACLQSRCDKASHAQKLWRVGREVLRRGLQHGGTKAARLLMIHPGQEAQFRLSGWRADRLRAVRNPVSPLSTDRIPAEANCGIVFIGRISAEKGADLAARAAQKAGLPITFVGDGSEVEVVRKCNPAAIFVGRQDRAGVARALSSARVAVMPSRWSEPFGLVALEAVASGVPVIVSDRALVAQEIAQAGFGLAIDTADLDAFAGALTALHRNDRVVEAISRAGQAGFRSLCNSEETWADAVVSQYRQVLTEAGTNQCA</sequence>
<dbReference type="PANTHER" id="PTHR45947:SF13">
    <property type="entry name" value="TRANSFERASE"/>
    <property type="match status" value="1"/>
</dbReference>
<protein>
    <submittedName>
        <fullName evidence="2">Glycosyltransferase involved in cell wall bisynthesis</fullName>
    </submittedName>
</protein>
<reference evidence="3" key="1">
    <citation type="submission" date="2017-02" db="EMBL/GenBank/DDBJ databases">
        <authorList>
            <person name="Varghese N."/>
            <person name="Submissions S."/>
        </authorList>
    </citation>
    <scope>NUCLEOTIDE SEQUENCE [LARGE SCALE GENOMIC DNA]</scope>
    <source>
        <strain evidence="3">SM117</strain>
    </source>
</reference>
<dbReference type="GO" id="GO:0016757">
    <property type="term" value="F:glycosyltransferase activity"/>
    <property type="evidence" value="ECO:0007669"/>
    <property type="project" value="InterPro"/>
</dbReference>
<proteinExistence type="predicted"/>